<evidence type="ECO:0000313" key="3">
    <source>
        <dbReference type="Proteomes" id="UP000294359"/>
    </source>
</evidence>
<reference evidence="1" key="3">
    <citation type="submission" date="2022-12" db="EMBL/GenBank/DDBJ databases">
        <authorList>
            <person name="Sun Q."/>
            <person name="Kim S."/>
        </authorList>
    </citation>
    <scope>NUCLEOTIDE SEQUENCE</scope>
    <source>
        <strain evidence="1">KCTC 12344</strain>
    </source>
</reference>
<dbReference type="InterPro" id="IPR008727">
    <property type="entry name" value="PAAR_motif"/>
</dbReference>
<proteinExistence type="predicted"/>
<dbReference type="Pfam" id="PF05488">
    <property type="entry name" value="PAAR_motif"/>
    <property type="match status" value="1"/>
</dbReference>
<dbReference type="Proteomes" id="UP000294359">
    <property type="component" value="Chromosome"/>
</dbReference>
<reference evidence="2 3" key="2">
    <citation type="submission" date="2019-03" db="EMBL/GenBank/DDBJ databases">
        <title>Draft Genome Sequences of Six Type Strains of the Genus Massilia.</title>
        <authorList>
            <person name="Miess H."/>
            <person name="Frediansyhah A."/>
            <person name="Gross H."/>
        </authorList>
    </citation>
    <scope>NUCLEOTIDE SEQUENCE [LARGE SCALE GENOMIC DNA]</scope>
    <source>
        <strain evidence="2 3">DSM 17505</strain>
    </source>
</reference>
<dbReference type="OrthoDB" id="197187at2"/>
<protein>
    <submittedName>
        <fullName evidence="2">PAAR domain-containing protein</fullName>
    </submittedName>
</protein>
<reference evidence="1" key="1">
    <citation type="journal article" date="2014" name="Int. J. Syst. Evol. Microbiol.">
        <title>Complete genome sequence of Corynebacterium casei LMG S-19264T (=DSM 44701T), isolated from a smear-ripened cheese.</title>
        <authorList>
            <consortium name="US DOE Joint Genome Institute (JGI-PGF)"/>
            <person name="Walter F."/>
            <person name="Albersmeier A."/>
            <person name="Kalinowski J."/>
            <person name="Ruckert C."/>
        </authorList>
    </citation>
    <scope>NUCLEOTIDE SEQUENCE</scope>
    <source>
        <strain evidence="1">KCTC 12344</strain>
    </source>
</reference>
<dbReference type="Gene3D" id="2.60.200.60">
    <property type="match status" value="1"/>
</dbReference>
<evidence type="ECO:0000313" key="2">
    <source>
        <dbReference type="EMBL" id="QBQ36431.1"/>
    </source>
</evidence>
<dbReference type="RefSeq" id="WP_134384712.1">
    <property type="nucleotide sequence ID" value="NZ_BMWW01000001.1"/>
</dbReference>
<evidence type="ECO:0000313" key="4">
    <source>
        <dbReference type="Proteomes" id="UP000619512"/>
    </source>
</evidence>
<dbReference type="AlphaFoldDB" id="A0A4P7BCQ2"/>
<dbReference type="CDD" id="cd14744">
    <property type="entry name" value="PAAR_CT_2"/>
    <property type="match status" value="1"/>
</dbReference>
<accession>A0A4P7BCQ2</accession>
<gene>
    <name evidence="2" type="ORF">E1742_09850</name>
    <name evidence="1" type="ORF">GCM10007388_07200</name>
</gene>
<keyword evidence="3" id="KW-1185">Reference proteome</keyword>
<evidence type="ECO:0000313" key="1">
    <source>
        <dbReference type="EMBL" id="GGY76989.1"/>
    </source>
</evidence>
<organism evidence="1 4">
    <name type="scientific">Pseudoduganella plicata</name>
    <dbReference type="NCBI Taxonomy" id="321984"/>
    <lineage>
        <taxon>Bacteria</taxon>
        <taxon>Pseudomonadati</taxon>
        <taxon>Pseudomonadota</taxon>
        <taxon>Betaproteobacteria</taxon>
        <taxon>Burkholderiales</taxon>
        <taxon>Oxalobacteraceae</taxon>
        <taxon>Telluria group</taxon>
        <taxon>Pseudoduganella</taxon>
    </lineage>
</organism>
<sequence length="205" mass="21489">MAGEIIRLGDPTSHGGTVLEGSPTDICFGKPIAFIGHKTYCPKCKGTFPISEGAMTTTFYGKGVALAGMKTACGAVLIATQFTDTVEYSGGAAPRTVSPPAAATSAALDAALGEIPATSPAGDAHHDHKFDLAFRVQDESTGKALAYTRYRITLDDGTELIGTTDADGMTEKACSDHPQNATIEVPYYEHDSTAHTDHEHYACDC</sequence>
<dbReference type="EMBL" id="CP038026">
    <property type="protein sequence ID" value="QBQ36431.1"/>
    <property type="molecule type" value="Genomic_DNA"/>
</dbReference>
<dbReference type="EMBL" id="BMWW01000001">
    <property type="protein sequence ID" value="GGY76989.1"/>
    <property type="molecule type" value="Genomic_DNA"/>
</dbReference>
<name>A0A4P7BCQ2_9BURK</name>
<dbReference type="Proteomes" id="UP000619512">
    <property type="component" value="Unassembled WGS sequence"/>
</dbReference>